<protein>
    <recommendedName>
        <fullName evidence="4">Beta-defensin 4</fullName>
    </recommendedName>
</protein>
<dbReference type="SUPFAM" id="SSF57392">
    <property type="entry name" value="Defensin-like"/>
    <property type="match status" value="1"/>
</dbReference>
<dbReference type="Ensembl" id="ENSBJAT00000018456.1">
    <property type="protein sequence ID" value="ENSBJAP00000017963.1"/>
    <property type="gene ID" value="ENSBJAG00000011837.1"/>
</dbReference>
<organism evidence="2 3">
    <name type="scientific">Buteo japonicus</name>
    <dbReference type="NCBI Taxonomy" id="224669"/>
    <lineage>
        <taxon>Eukaryota</taxon>
        <taxon>Metazoa</taxon>
        <taxon>Chordata</taxon>
        <taxon>Craniata</taxon>
        <taxon>Vertebrata</taxon>
        <taxon>Euteleostomi</taxon>
        <taxon>Archelosauria</taxon>
        <taxon>Archosauria</taxon>
        <taxon>Dinosauria</taxon>
        <taxon>Saurischia</taxon>
        <taxon>Theropoda</taxon>
        <taxon>Coelurosauria</taxon>
        <taxon>Aves</taxon>
        <taxon>Neognathae</taxon>
        <taxon>Neoaves</taxon>
        <taxon>Telluraves</taxon>
        <taxon>Accipitrimorphae</taxon>
        <taxon>Accipitriformes</taxon>
        <taxon>Accipitridae</taxon>
        <taxon>Accipitrinae</taxon>
        <taxon>Buteo</taxon>
    </lineage>
</organism>
<proteinExistence type="predicted"/>
<feature type="chain" id="PRO_5034405421" description="Beta-defensin 4" evidence="1">
    <location>
        <begin position="23"/>
        <end position="68"/>
    </location>
</feature>
<reference evidence="2" key="2">
    <citation type="submission" date="2025-09" db="UniProtKB">
        <authorList>
            <consortium name="Ensembl"/>
        </authorList>
    </citation>
    <scope>IDENTIFICATION</scope>
</reference>
<keyword evidence="1" id="KW-0732">Signal</keyword>
<feature type="signal peptide" evidence="1">
    <location>
        <begin position="1"/>
        <end position="22"/>
    </location>
</feature>
<keyword evidence="3" id="KW-1185">Reference proteome</keyword>
<name>A0A8C0BKH6_9AVES</name>
<reference evidence="2" key="1">
    <citation type="submission" date="2025-08" db="UniProtKB">
        <authorList>
            <consortium name="Ensembl"/>
        </authorList>
    </citation>
    <scope>IDENTIFICATION</scope>
</reference>
<accession>A0A8C0BKH6</accession>
<sequence length="68" mass="7323">MSTKAMKILFLLLLLLPTVSQAAAGFVKSPGPFIRCGYRGTFCFPGACPRGNTHLGICRSGQSCCKWL</sequence>
<dbReference type="AlphaFoldDB" id="A0A8C0BKH6"/>
<evidence type="ECO:0008006" key="4">
    <source>
        <dbReference type="Google" id="ProtNLM"/>
    </source>
</evidence>
<evidence type="ECO:0000256" key="1">
    <source>
        <dbReference type="SAM" id="SignalP"/>
    </source>
</evidence>
<evidence type="ECO:0000313" key="2">
    <source>
        <dbReference type="Ensembl" id="ENSBJAP00000017963.1"/>
    </source>
</evidence>
<evidence type="ECO:0000313" key="3">
    <source>
        <dbReference type="Proteomes" id="UP000694555"/>
    </source>
</evidence>
<dbReference type="Proteomes" id="UP000694555">
    <property type="component" value="Unplaced"/>
</dbReference>